<organism evidence="2 3">
    <name type="scientific">Pseudocercospora fijiensis (strain CIRAD86)</name>
    <name type="common">Black leaf streak disease fungus</name>
    <name type="synonym">Mycosphaerella fijiensis</name>
    <dbReference type="NCBI Taxonomy" id="383855"/>
    <lineage>
        <taxon>Eukaryota</taxon>
        <taxon>Fungi</taxon>
        <taxon>Dikarya</taxon>
        <taxon>Ascomycota</taxon>
        <taxon>Pezizomycotina</taxon>
        <taxon>Dothideomycetes</taxon>
        <taxon>Dothideomycetidae</taxon>
        <taxon>Mycosphaerellales</taxon>
        <taxon>Mycosphaerellaceae</taxon>
        <taxon>Pseudocercospora</taxon>
    </lineage>
</organism>
<reference evidence="2 3" key="1">
    <citation type="journal article" date="2012" name="PLoS Pathog.">
        <title>Diverse lifestyles and strategies of plant pathogenesis encoded in the genomes of eighteen Dothideomycetes fungi.</title>
        <authorList>
            <person name="Ohm R.A."/>
            <person name="Feau N."/>
            <person name="Henrissat B."/>
            <person name="Schoch C.L."/>
            <person name="Horwitz B.A."/>
            <person name="Barry K.W."/>
            <person name="Condon B.J."/>
            <person name="Copeland A.C."/>
            <person name="Dhillon B."/>
            <person name="Glaser F."/>
            <person name="Hesse C.N."/>
            <person name="Kosti I."/>
            <person name="LaButti K."/>
            <person name="Lindquist E.A."/>
            <person name="Lucas S."/>
            <person name="Salamov A.A."/>
            <person name="Bradshaw R.E."/>
            <person name="Ciuffetti L."/>
            <person name="Hamelin R.C."/>
            <person name="Kema G.H.J."/>
            <person name="Lawrence C."/>
            <person name="Scott J.A."/>
            <person name="Spatafora J.W."/>
            <person name="Turgeon B.G."/>
            <person name="de Wit P.J.G.M."/>
            <person name="Zhong S."/>
            <person name="Goodwin S.B."/>
            <person name="Grigoriev I.V."/>
        </authorList>
    </citation>
    <scope>NUCLEOTIDE SEQUENCE [LARGE SCALE GENOMIC DNA]</scope>
    <source>
        <strain evidence="2 3">CIRAD86</strain>
    </source>
</reference>
<sequence length="157" mass="17036">MPRIARALVNPPCLLALMCLSETENLLARLSHRPGVQGTLILSRDTGAIVRSSGLVTDEDVEEEESSRPQSSGGGQGQINGIDGQAKKRGTRKADEVASLVFKFVQSTGAMIEELNGESDEAKLLRVRTKKNEMVIVPESQNVVRSKDSFDLLSMRA</sequence>
<dbReference type="VEuPathDB" id="FungiDB:MYCFIDRAFT_75475"/>
<dbReference type="SUPFAM" id="SSF103196">
    <property type="entry name" value="Roadblock/LC7 domain"/>
    <property type="match status" value="1"/>
</dbReference>
<dbReference type="HOGENOM" id="CLU_113002_0_0_1"/>
<dbReference type="PANTHER" id="PTHR10779">
    <property type="entry name" value="DYNEIN LIGHT CHAIN ROADBLOCK"/>
    <property type="match status" value="1"/>
</dbReference>
<dbReference type="AlphaFoldDB" id="N1Q9Q9"/>
<keyword evidence="3" id="KW-1185">Reference proteome</keyword>
<evidence type="ECO:0000313" key="2">
    <source>
        <dbReference type="EMBL" id="EME87627.1"/>
    </source>
</evidence>
<dbReference type="Gene3D" id="3.30.450.30">
    <property type="entry name" value="Dynein light chain 2a, cytoplasmic"/>
    <property type="match status" value="1"/>
</dbReference>
<dbReference type="EMBL" id="KB446555">
    <property type="protein sequence ID" value="EME87627.1"/>
    <property type="molecule type" value="Genomic_DNA"/>
</dbReference>
<dbReference type="KEGG" id="pfj:MYCFIDRAFT_75475"/>
<dbReference type="Proteomes" id="UP000016932">
    <property type="component" value="Unassembled WGS sequence"/>
</dbReference>
<accession>N1Q9Q9</accession>
<evidence type="ECO:0000313" key="3">
    <source>
        <dbReference type="Proteomes" id="UP000016932"/>
    </source>
</evidence>
<dbReference type="STRING" id="383855.N1Q9Q9"/>
<dbReference type="GeneID" id="19341116"/>
<feature type="region of interest" description="Disordered" evidence="1">
    <location>
        <begin position="53"/>
        <end position="91"/>
    </location>
</feature>
<protein>
    <recommendedName>
        <fullName evidence="4">Roadblock/LAMTOR2 domain-containing protein</fullName>
    </recommendedName>
</protein>
<evidence type="ECO:0008006" key="4">
    <source>
        <dbReference type="Google" id="ProtNLM"/>
    </source>
</evidence>
<evidence type="ECO:0000256" key="1">
    <source>
        <dbReference type="SAM" id="MobiDB-lite"/>
    </source>
</evidence>
<dbReference type="RefSeq" id="XP_007920374.1">
    <property type="nucleotide sequence ID" value="XM_007922183.1"/>
</dbReference>
<proteinExistence type="predicted"/>
<gene>
    <name evidence="2" type="ORF">MYCFIDRAFT_75475</name>
</gene>
<name>N1Q9Q9_PSEFD</name>
<dbReference type="OrthoDB" id="9985637at2759"/>
<dbReference type="eggNOG" id="ENOG502S7RW">
    <property type="taxonomic scope" value="Eukaryota"/>
</dbReference>